<feature type="transmembrane region" description="Helical" evidence="1">
    <location>
        <begin position="350"/>
        <end position="371"/>
    </location>
</feature>
<evidence type="ECO:0000256" key="1">
    <source>
        <dbReference type="SAM" id="Phobius"/>
    </source>
</evidence>
<comment type="caution">
    <text evidence="2">The sequence shown here is derived from an EMBL/GenBank/DDBJ whole genome shotgun (WGS) entry which is preliminary data.</text>
</comment>
<feature type="transmembrane region" description="Helical" evidence="1">
    <location>
        <begin position="205"/>
        <end position="225"/>
    </location>
</feature>
<dbReference type="RefSeq" id="WP_138365748.1">
    <property type="nucleotide sequence ID" value="NZ_VCEJ01000004.1"/>
</dbReference>
<sequence length="390" mass="44888">MKFKKVVSFLHLWLGLVSGLFVFLIAVSGCLYVFVDELKPIVYRERLFVTPENKEKLPLTQLLSIAQNTIGKDKIITRIEMANAPDRSVTFRSQKNNTDGLTHWDYFEYYYRVYINPYSGKVIYVEDSKNEFFQLVLALHMRMLFGEKVGHYVVGYSVLIFVIMLISGFILWFPKKWTAKSIKNHFTVKWRAKWKRLNYDLHQILGLYAFLILLLTSLTGLVWAFDWMQDSVRFVANGGKNIEKPALLVSDTLQPKAVSGLDQAFKTTATRYPDAYAYQVLLPAKATSTINTLVYKKDWNRFDRQLIVFDQYSGKMLSNTSFQNLNNGDKAYQLNFDLHTGAYMGLFGKILSFFAALACSTLPVTGFYIWWGKRRKKSTVRSGKVGAGLV</sequence>
<accession>A0A5R9KW19</accession>
<organism evidence="2 3">
    <name type="scientific">Dyadobacter luticola</name>
    <dbReference type="NCBI Taxonomy" id="1979387"/>
    <lineage>
        <taxon>Bacteria</taxon>
        <taxon>Pseudomonadati</taxon>
        <taxon>Bacteroidota</taxon>
        <taxon>Cytophagia</taxon>
        <taxon>Cytophagales</taxon>
        <taxon>Spirosomataceae</taxon>
        <taxon>Dyadobacter</taxon>
    </lineage>
</organism>
<dbReference type="OrthoDB" id="111691at2"/>
<dbReference type="PROSITE" id="PS51257">
    <property type="entry name" value="PROKAR_LIPOPROTEIN"/>
    <property type="match status" value="1"/>
</dbReference>
<gene>
    <name evidence="2" type="ORF">FEN17_12800</name>
</gene>
<keyword evidence="1" id="KW-0472">Membrane</keyword>
<feature type="transmembrane region" description="Helical" evidence="1">
    <location>
        <begin position="149"/>
        <end position="173"/>
    </location>
</feature>
<dbReference type="InterPro" id="IPR005625">
    <property type="entry name" value="PepSY-ass_TM"/>
</dbReference>
<proteinExistence type="predicted"/>
<keyword evidence="3" id="KW-1185">Reference proteome</keyword>
<name>A0A5R9KW19_9BACT</name>
<keyword evidence="1" id="KW-0812">Transmembrane</keyword>
<evidence type="ECO:0000313" key="2">
    <source>
        <dbReference type="EMBL" id="TLV00368.1"/>
    </source>
</evidence>
<protein>
    <submittedName>
        <fullName evidence="2">PepSY domain-containing protein</fullName>
    </submittedName>
</protein>
<feature type="transmembrane region" description="Helical" evidence="1">
    <location>
        <begin position="12"/>
        <end position="35"/>
    </location>
</feature>
<dbReference type="Pfam" id="PF03929">
    <property type="entry name" value="PepSY_TM"/>
    <property type="match status" value="1"/>
</dbReference>
<keyword evidence="1" id="KW-1133">Transmembrane helix</keyword>
<dbReference type="EMBL" id="VCEJ01000004">
    <property type="protein sequence ID" value="TLV00368.1"/>
    <property type="molecule type" value="Genomic_DNA"/>
</dbReference>
<evidence type="ECO:0000313" key="3">
    <source>
        <dbReference type="Proteomes" id="UP000306402"/>
    </source>
</evidence>
<dbReference type="PANTHER" id="PTHR34219:SF3">
    <property type="entry name" value="BLL7967 PROTEIN"/>
    <property type="match status" value="1"/>
</dbReference>
<dbReference type="Proteomes" id="UP000306402">
    <property type="component" value="Unassembled WGS sequence"/>
</dbReference>
<dbReference type="AlphaFoldDB" id="A0A5R9KW19"/>
<dbReference type="PANTHER" id="PTHR34219">
    <property type="entry name" value="IRON-REGULATED INNER MEMBRANE PROTEIN-RELATED"/>
    <property type="match status" value="1"/>
</dbReference>
<reference evidence="2 3" key="1">
    <citation type="submission" date="2019-05" db="EMBL/GenBank/DDBJ databases">
        <authorList>
            <person name="Qu J.-H."/>
        </authorList>
    </citation>
    <scope>NUCLEOTIDE SEQUENCE [LARGE SCALE GENOMIC DNA]</scope>
    <source>
        <strain evidence="2 3">T17</strain>
    </source>
</reference>